<sequence>MKLVSFLAGGRPGYGIVTDAGIVDAGARLPDRPDLASLLADPGPLAALAGAPADHALADVTLLPPIPDSRRIICIGLNYKTHIAETGHEPPAHPILFPRYPDSLVGADAPLVRPRVSERFDFEGELAVVIGRPGRHIAAADALAHVAGYACFNDGSIRDFQRHTSQFLPGKNFAASGSFGPWLVTPDEVGDVGALQLTTRLNGEIVQQTGIDDLLFDVPALIAYVSQIWEVRPGDVIATGTTGGVGAARKPPLWMKPGDRVEVAIDRLGTLANTVVEEDQA</sequence>
<accession>A0A9X2HPW2</accession>
<dbReference type="Pfam" id="PF01557">
    <property type="entry name" value="FAA_hydrolase"/>
    <property type="match status" value="1"/>
</dbReference>
<dbReference type="RefSeq" id="WP_254288261.1">
    <property type="nucleotide sequence ID" value="NZ_JAMLDY010000005.1"/>
</dbReference>
<evidence type="ECO:0000256" key="2">
    <source>
        <dbReference type="ARBA" id="ARBA00022723"/>
    </source>
</evidence>
<dbReference type="PANTHER" id="PTHR42796:SF4">
    <property type="entry name" value="FUMARYLACETOACETATE HYDROLASE DOMAIN-CONTAINING PROTEIN 2A"/>
    <property type="match status" value="1"/>
</dbReference>
<dbReference type="Gene3D" id="3.90.850.10">
    <property type="entry name" value="Fumarylacetoacetase-like, C-terminal domain"/>
    <property type="match status" value="1"/>
</dbReference>
<dbReference type="SUPFAM" id="SSF56529">
    <property type="entry name" value="FAH"/>
    <property type="match status" value="1"/>
</dbReference>
<organism evidence="4 5">
    <name type="scientific">Sphingomonas liriopis</name>
    <dbReference type="NCBI Taxonomy" id="2949094"/>
    <lineage>
        <taxon>Bacteria</taxon>
        <taxon>Pseudomonadati</taxon>
        <taxon>Pseudomonadota</taxon>
        <taxon>Alphaproteobacteria</taxon>
        <taxon>Sphingomonadales</taxon>
        <taxon>Sphingomonadaceae</taxon>
        <taxon>Sphingomonas</taxon>
    </lineage>
</organism>
<comment type="similarity">
    <text evidence="1">Belongs to the FAH family.</text>
</comment>
<dbReference type="InterPro" id="IPR036663">
    <property type="entry name" value="Fumarylacetoacetase_C_sf"/>
</dbReference>
<evidence type="ECO:0000313" key="5">
    <source>
        <dbReference type="Proteomes" id="UP001139486"/>
    </source>
</evidence>
<dbReference type="GO" id="GO:0016787">
    <property type="term" value="F:hydrolase activity"/>
    <property type="evidence" value="ECO:0007669"/>
    <property type="project" value="UniProtKB-KW"/>
</dbReference>
<reference evidence="4" key="1">
    <citation type="submission" date="2022-05" db="EMBL/GenBank/DDBJ databases">
        <title>Sphingomonas sp. strain RP10 Genome sequencing and assembly.</title>
        <authorList>
            <person name="Kim I."/>
        </authorList>
    </citation>
    <scope>NUCLEOTIDE SEQUENCE</scope>
    <source>
        <strain evidence="4">RP10</strain>
    </source>
</reference>
<dbReference type="InterPro" id="IPR051121">
    <property type="entry name" value="FAH"/>
</dbReference>
<dbReference type="FunFam" id="3.90.850.10:FF:000002">
    <property type="entry name" value="2-hydroxyhepta-2,4-diene-1,7-dioate isomerase"/>
    <property type="match status" value="1"/>
</dbReference>
<keyword evidence="4" id="KW-0378">Hydrolase</keyword>
<dbReference type="PANTHER" id="PTHR42796">
    <property type="entry name" value="FUMARYLACETOACETATE HYDROLASE DOMAIN-CONTAINING PROTEIN 2A-RELATED"/>
    <property type="match status" value="1"/>
</dbReference>
<dbReference type="GO" id="GO:0019752">
    <property type="term" value="P:carboxylic acid metabolic process"/>
    <property type="evidence" value="ECO:0007669"/>
    <property type="project" value="UniProtKB-ARBA"/>
</dbReference>
<dbReference type="GO" id="GO:0016853">
    <property type="term" value="F:isomerase activity"/>
    <property type="evidence" value="ECO:0007669"/>
    <property type="project" value="UniProtKB-ARBA"/>
</dbReference>
<dbReference type="EMBL" id="JAMLDY010000005">
    <property type="protein sequence ID" value="MCP3734252.1"/>
    <property type="molecule type" value="Genomic_DNA"/>
</dbReference>
<evidence type="ECO:0000259" key="3">
    <source>
        <dbReference type="Pfam" id="PF01557"/>
    </source>
</evidence>
<comment type="caution">
    <text evidence="4">The sequence shown here is derived from an EMBL/GenBank/DDBJ whole genome shotgun (WGS) entry which is preliminary data.</text>
</comment>
<gene>
    <name evidence="4" type="ORF">M9979_05095</name>
</gene>
<keyword evidence="5" id="KW-1185">Reference proteome</keyword>
<evidence type="ECO:0000256" key="1">
    <source>
        <dbReference type="ARBA" id="ARBA00010211"/>
    </source>
</evidence>
<dbReference type="AlphaFoldDB" id="A0A9X2HPW2"/>
<name>A0A9X2HPW2_9SPHN</name>
<dbReference type="GO" id="GO:0046872">
    <property type="term" value="F:metal ion binding"/>
    <property type="evidence" value="ECO:0007669"/>
    <property type="project" value="UniProtKB-KW"/>
</dbReference>
<proteinExistence type="inferred from homology"/>
<dbReference type="Proteomes" id="UP001139486">
    <property type="component" value="Unassembled WGS sequence"/>
</dbReference>
<dbReference type="InterPro" id="IPR011234">
    <property type="entry name" value="Fumarylacetoacetase-like_C"/>
</dbReference>
<evidence type="ECO:0000313" key="4">
    <source>
        <dbReference type="EMBL" id="MCP3734252.1"/>
    </source>
</evidence>
<keyword evidence="2" id="KW-0479">Metal-binding</keyword>
<protein>
    <submittedName>
        <fullName evidence="4">Fumarylacetoacetate hydrolase family protein</fullName>
    </submittedName>
</protein>
<feature type="domain" description="Fumarylacetoacetase-like C-terminal" evidence="3">
    <location>
        <begin position="72"/>
        <end position="276"/>
    </location>
</feature>